<sequence length="80" mass="8970">MEAYVGLTSGWRILSIYLALAAWVAGAVPVYVDKSGVLHALPRVALRAEDLPRELLYREDGRPRRWFEELSRSGQPSSSL</sequence>
<dbReference type="PATRIC" id="fig|768679.9.peg.1277"/>
<dbReference type="EMBL" id="FN869859">
    <property type="protein sequence ID" value="CCC81899.1"/>
    <property type="molecule type" value="Genomic_DNA"/>
</dbReference>
<gene>
    <name evidence="2" type="ordered locus">TTX_1265</name>
</gene>
<keyword evidence="1" id="KW-0812">Transmembrane</keyword>
<keyword evidence="3" id="KW-1185">Reference proteome</keyword>
<protein>
    <submittedName>
        <fullName evidence="2">CRISPR system related protein, COG1517 family</fullName>
    </submittedName>
</protein>
<dbReference type="eggNOG" id="arCOG01936">
    <property type="taxonomic scope" value="Archaea"/>
</dbReference>
<proteinExistence type="predicted"/>
<organism evidence="2 3">
    <name type="scientific">Thermoproteus tenax (strain ATCC 35583 / DSM 2078 / JCM 9277 / NBRC 100435 / Kra 1)</name>
    <dbReference type="NCBI Taxonomy" id="768679"/>
    <lineage>
        <taxon>Archaea</taxon>
        <taxon>Thermoproteota</taxon>
        <taxon>Thermoprotei</taxon>
        <taxon>Thermoproteales</taxon>
        <taxon>Thermoproteaceae</taxon>
        <taxon>Thermoproteus</taxon>
    </lineage>
</organism>
<dbReference type="AlphaFoldDB" id="G4RK04"/>
<dbReference type="HOGENOM" id="CLU_2581606_0_0_2"/>
<dbReference type="Proteomes" id="UP000002654">
    <property type="component" value="Chromosome"/>
</dbReference>
<evidence type="ECO:0000313" key="2">
    <source>
        <dbReference type="EMBL" id="CCC81899.1"/>
    </source>
</evidence>
<keyword evidence="1" id="KW-0472">Membrane</keyword>
<feature type="transmembrane region" description="Helical" evidence="1">
    <location>
        <begin position="12"/>
        <end position="32"/>
    </location>
</feature>
<dbReference type="KEGG" id="ttn:TTX_1265"/>
<name>G4RK04_THETK</name>
<dbReference type="PaxDb" id="768679-TTX_1265"/>
<evidence type="ECO:0000313" key="3">
    <source>
        <dbReference type="Proteomes" id="UP000002654"/>
    </source>
</evidence>
<keyword evidence="1" id="KW-1133">Transmembrane helix</keyword>
<evidence type="ECO:0000256" key="1">
    <source>
        <dbReference type="SAM" id="Phobius"/>
    </source>
</evidence>
<reference evidence="2 3" key="1">
    <citation type="journal article" date="2011" name="PLoS ONE">
        <title>The complete genome sequence of Thermoproteus tenax: a physiologically versatile member of the Crenarchaeota.</title>
        <authorList>
            <person name="Siebers B."/>
            <person name="Zaparty M."/>
            <person name="Raddatz G."/>
            <person name="Tjaden B."/>
            <person name="Albers S.V."/>
            <person name="Bell S.D."/>
            <person name="Blombach F."/>
            <person name="Kletzin A."/>
            <person name="Kyrpides N."/>
            <person name="Lanz C."/>
            <person name="Plagens A."/>
            <person name="Rampp M."/>
            <person name="Rosinus A."/>
            <person name="von Jan M."/>
            <person name="Makarova K.S."/>
            <person name="Klenk H.P."/>
            <person name="Schuster S.C."/>
            <person name="Hensel R."/>
        </authorList>
    </citation>
    <scope>NUCLEOTIDE SEQUENCE [LARGE SCALE GENOMIC DNA]</scope>
    <source>
        <strain evidence="3">ATCC 35583 / DSM 2078 / JCM 9277 / NBRC 100435 / Kra 1</strain>
    </source>
</reference>
<accession>G4RK04</accession>